<evidence type="ECO:0000313" key="2">
    <source>
        <dbReference type="Proteomes" id="UP000294854"/>
    </source>
</evidence>
<comment type="caution">
    <text evidence="1">The sequence shown here is derived from an EMBL/GenBank/DDBJ whole genome shotgun (WGS) entry which is preliminary data.</text>
</comment>
<dbReference type="Proteomes" id="UP000294854">
    <property type="component" value="Unassembled WGS sequence"/>
</dbReference>
<protein>
    <recommendedName>
        <fullName evidence="3">Lipoprotein</fullName>
    </recommendedName>
</protein>
<dbReference type="AlphaFoldDB" id="A0A4R5NSZ9"/>
<gene>
    <name evidence="1" type="ORF">C5L31_002132</name>
</gene>
<keyword evidence="2" id="KW-1185">Reference proteome</keyword>
<dbReference type="RefSeq" id="WP_263862578.1">
    <property type="nucleotide sequence ID" value="NZ_CP042371.1"/>
</dbReference>
<sequence length="43" mass="4917">MEKVCLIAIASALILYGCRYQNQEVAWVGMTLLMSELKEKQQI</sequence>
<name>A0A4R5NSZ9_9LACO</name>
<evidence type="ECO:0000313" key="1">
    <source>
        <dbReference type="EMBL" id="TDG79913.1"/>
    </source>
</evidence>
<reference evidence="1 2" key="1">
    <citation type="journal article" date="2019" name="Appl. Microbiol. Biotechnol.">
        <title>Uncovering carbohydrate metabolism through a genotype-phenotype association study of 56 lactic acid bacteria genomes.</title>
        <authorList>
            <person name="Buron-Moles G."/>
            <person name="Chailyan A."/>
            <person name="Dolejs I."/>
            <person name="Forster J."/>
            <person name="Miks M.H."/>
        </authorList>
    </citation>
    <scope>NUCLEOTIDE SEQUENCE [LARGE SCALE GENOMIC DNA]</scope>
    <source>
        <strain evidence="1 2">ATCC 49373</strain>
    </source>
</reference>
<accession>A0A4R5NSZ9</accession>
<dbReference type="EMBL" id="PUFO01000016">
    <property type="protein sequence ID" value="TDG79913.1"/>
    <property type="molecule type" value="Genomic_DNA"/>
</dbReference>
<dbReference type="PROSITE" id="PS51257">
    <property type="entry name" value="PROKAR_LIPOPROTEIN"/>
    <property type="match status" value="1"/>
</dbReference>
<proteinExistence type="predicted"/>
<organism evidence="1 2">
    <name type="scientific">Secundilactobacillus malefermentans</name>
    <dbReference type="NCBI Taxonomy" id="176292"/>
    <lineage>
        <taxon>Bacteria</taxon>
        <taxon>Bacillati</taxon>
        <taxon>Bacillota</taxon>
        <taxon>Bacilli</taxon>
        <taxon>Lactobacillales</taxon>
        <taxon>Lactobacillaceae</taxon>
        <taxon>Secundilactobacillus</taxon>
    </lineage>
</organism>
<evidence type="ECO:0008006" key="3">
    <source>
        <dbReference type="Google" id="ProtNLM"/>
    </source>
</evidence>